<gene>
    <name evidence="2" type="ORF">ISF6_3744</name>
</gene>
<keyword evidence="3" id="KW-1185">Reference proteome</keyword>
<feature type="region of interest" description="Disordered" evidence="1">
    <location>
        <begin position="77"/>
        <end position="199"/>
    </location>
</feature>
<dbReference type="Proteomes" id="UP000037660">
    <property type="component" value="Unassembled WGS sequence"/>
</dbReference>
<feature type="region of interest" description="Disordered" evidence="1">
    <location>
        <begin position="1"/>
        <end position="57"/>
    </location>
</feature>
<protein>
    <recommendedName>
        <fullName evidence="4">Peptidase M28 domain-containing protein</fullName>
    </recommendedName>
</protein>
<evidence type="ECO:0000313" key="2">
    <source>
        <dbReference type="EMBL" id="GAP37799.1"/>
    </source>
</evidence>
<dbReference type="Gene3D" id="3.40.630.10">
    <property type="entry name" value="Zn peptidases"/>
    <property type="match status" value="1"/>
</dbReference>
<evidence type="ECO:0008006" key="4">
    <source>
        <dbReference type="Google" id="ProtNLM"/>
    </source>
</evidence>
<name>A0A0K8P5M6_PISS1</name>
<sequence length="842" mass="90817">MFTPGVLPKVFRRKEPREERGRDEGRAGGSFIDRGRAGRDRLRHAPRRRRGGPSAGWSGACTGCCACAWPGVYRTRARRQRHGRPPLTERRPRLGGRATGCSGAGRDAGRPPVTLATTPATRHGCMAATQPRIPSEPGGLRRGRARPPRGLRSHGTGRSRRGRRRQLTFVDHRPDRPALASSRPRRDSPAPPHNDPKEMTMNRSLSALMMAVAALAACGGNDGDTPVAAAPVPAPAPAASAPATAKDPLSYIDETKMITSAEAKEWLVTKDNYGPAYAGSAKYDAYIAFLEKKMREYGLVDFTRYTFPYSFWETTEWPDKSGWSLTSDGTKVDVASYATNSGNTGTAGVTGQMIVYDPTLPAAQRPTAAQMKGKIVVIKHPAYATQSTPGTGNSLSDYEYRSDPETFAQVGEIMPLNKDADFRNRTQLSTATTYGINVCQAAGGLAAIWVLDMSPLAAQGARQHGTPRHYNCPGVLLDRNAGQKVLADAAAGKTATVTLNATVKDTRPAQLIAYLPGKNYGKANDQKLLMVTHTEGQSNVEDNGSLGIMGVLHYYAKIPQAQRPRTIMVYLDNRHFVAGAESAYPFDYMEDFPDAAQGLVGGLAMEHFGGVQFNEVGDDYKGTGWPAHTSVYTFPNQLATETAISIVKEVKQQRANVAAPPATGLGSVYSKPGVNGKSQGFWYGPGFMSAFVEHGRLPAFHVTGDWPSAGYQAYYPSVGVRVDPEYFRTNVRTSLRLLQTLSTEDLTKYAPDWGIVRANIAALTAANFQTGIAADAARTELLAQFDAIFTLVRNGDYANASLQLPALRTKLQSQVVAEAASNPLANIDRVIALAKKGANLPS</sequence>
<dbReference type="AlphaFoldDB" id="A0A0K8P5M6"/>
<evidence type="ECO:0000313" key="3">
    <source>
        <dbReference type="Proteomes" id="UP000037660"/>
    </source>
</evidence>
<organism evidence="2 3">
    <name type="scientific">Piscinibacter sakaiensis</name>
    <name type="common">Ideonella sakaiensis</name>
    <dbReference type="NCBI Taxonomy" id="1547922"/>
    <lineage>
        <taxon>Bacteria</taxon>
        <taxon>Pseudomonadati</taxon>
        <taxon>Pseudomonadota</taxon>
        <taxon>Betaproteobacteria</taxon>
        <taxon>Burkholderiales</taxon>
        <taxon>Sphaerotilaceae</taxon>
        <taxon>Piscinibacter</taxon>
    </lineage>
</organism>
<dbReference type="EMBL" id="BBYR01000059">
    <property type="protein sequence ID" value="GAP37799.1"/>
    <property type="molecule type" value="Genomic_DNA"/>
</dbReference>
<accession>A0A0K8P5M6</accession>
<comment type="caution">
    <text evidence="2">The sequence shown here is derived from an EMBL/GenBank/DDBJ whole genome shotgun (WGS) entry which is preliminary data.</text>
</comment>
<dbReference type="STRING" id="1547922.ISF6_3744"/>
<feature type="compositionally biased region" description="Basic and acidic residues" evidence="1">
    <location>
        <begin position="184"/>
        <end position="199"/>
    </location>
</feature>
<evidence type="ECO:0000256" key="1">
    <source>
        <dbReference type="SAM" id="MobiDB-lite"/>
    </source>
</evidence>
<feature type="compositionally biased region" description="Basic residues" evidence="1">
    <location>
        <begin position="41"/>
        <end position="51"/>
    </location>
</feature>
<reference evidence="2 3" key="2">
    <citation type="journal article" date="2016" name="Science">
        <title>A bacterium that degrades and assimilates poly(ethylene terephthalate).</title>
        <authorList>
            <person name="Yoshida S."/>
            <person name="Hiraga K."/>
            <person name="Takehana T."/>
            <person name="Taniguchi I."/>
            <person name="Yamaji H."/>
            <person name="Maeda Y."/>
            <person name="Toyohara K."/>
            <person name="Miyamoto K."/>
            <person name="Kimura Y."/>
            <person name="Oda K."/>
        </authorList>
    </citation>
    <scope>NUCLEOTIDE SEQUENCE [LARGE SCALE GENOMIC DNA]</scope>
    <source>
        <strain evidence="3">NBRC 110686 / TISTR 2288 / 201-F6</strain>
    </source>
</reference>
<proteinExistence type="predicted"/>
<dbReference type="Gene3D" id="3.50.30.30">
    <property type="match status" value="1"/>
</dbReference>
<reference evidence="3" key="1">
    <citation type="submission" date="2015-07" db="EMBL/GenBank/DDBJ databases">
        <title>Discovery of a poly(ethylene terephthalate assimilation.</title>
        <authorList>
            <person name="Yoshida S."/>
            <person name="Hiraga K."/>
            <person name="Takehana T."/>
            <person name="Taniguchi I."/>
            <person name="Yamaji H."/>
            <person name="Maeda Y."/>
            <person name="Toyohara K."/>
            <person name="Miyamoto K."/>
            <person name="Kimura Y."/>
            <person name="Oda K."/>
        </authorList>
    </citation>
    <scope>NUCLEOTIDE SEQUENCE [LARGE SCALE GENOMIC DNA]</scope>
    <source>
        <strain evidence="3">NBRC 110686 / TISTR 2288 / 201-F6</strain>
    </source>
</reference>
<feature type="compositionally biased region" description="Basic residues" evidence="1">
    <location>
        <begin position="141"/>
        <end position="166"/>
    </location>
</feature>
<feature type="compositionally biased region" description="Basic and acidic residues" evidence="1">
    <location>
        <begin position="13"/>
        <end position="26"/>
    </location>
</feature>